<organism evidence="1 2">
    <name type="scientific">Alligator mississippiensis</name>
    <name type="common">American alligator</name>
    <dbReference type="NCBI Taxonomy" id="8496"/>
    <lineage>
        <taxon>Eukaryota</taxon>
        <taxon>Metazoa</taxon>
        <taxon>Chordata</taxon>
        <taxon>Craniata</taxon>
        <taxon>Vertebrata</taxon>
        <taxon>Euteleostomi</taxon>
        <taxon>Archelosauria</taxon>
        <taxon>Archosauria</taxon>
        <taxon>Crocodylia</taxon>
        <taxon>Alligatoridae</taxon>
        <taxon>Alligatorinae</taxon>
        <taxon>Alligator</taxon>
    </lineage>
</organism>
<accession>A0A151N8W2</accession>
<name>A0A151N8W2_ALLMI</name>
<evidence type="ECO:0000313" key="2">
    <source>
        <dbReference type="Proteomes" id="UP000050525"/>
    </source>
</evidence>
<dbReference type="AlphaFoldDB" id="A0A151N8W2"/>
<sequence length="85" mass="9796">MDIHLDKMQQLLSMAYTFMSPAWQLVIECGAIYCTLSSPSILDCTTDFQMANEDEAIQDTMEARVLWHHLQTIENQFWIHATSAD</sequence>
<comment type="caution">
    <text evidence="1">The sequence shown here is derived from an EMBL/GenBank/DDBJ whole genome shotgun (WGS) entry which is preliminary data.</text>
</comment>
<proteinExistence type="predicted"/>
<dbReference type="EMBL" id="AKHW03003826">
    <property type="protein sequence ID" value="KYO32945.1"/>
    <property type="molecule type" value="Genomic_DNA"/>
</dbReference>
<reference evidence="1 2" key="1">
    <citation type="journal article" date="2012" name="Genome Biol.">
        <title>Sequencing three crocodilian genomes to illuminate the evolution of archosaurs and amniotes.</title>
        <authorList>
            <person name="St John J.A."/>
            <person name="Braun E.L."/>
            <person name="Isberg S.R."/>
            <person name="Miles L.G."/>
            <person name="Chong A.Y."/>
            <person name="Gongora J."/>
            <person name="Dalzell P."/>
            <person name="Moran C."/>
            <person name="Bed'hom B."/>
            <person name="Abzhanov A."/>
            <person name="Burgess S.C."/>
            <person name="Cooksey A.M."/>
            <person name="Castoe T.A."/>
            <person name="Crawford N.G."/>
            <person name="Densmore L.D."/>
            <person name="Drew J.C."/>
            <person name="Edwards S.V."/>
            <person name="Faircloth B.C."/>
            <person name="Fujita M.K."/>
            <person name="Greenwold M.J."/>
            <person name="Hoffmann F.G."/>
            <person name="Howard J.M."/>
            <person name="Iguchi T."/>
            <person name="Janes D.E."/>
            <person name="Khan S.Y."/>
            <person name="Kohno S."/>
            <person name="de Koning A.J."/>
            <person name="Lance S.L."/>
            <person name="McCarthy F.M."/>
            <person name="McCormack J.E."/>
            <person name="Merchant M.E."/>
            <person name="Peterson D.G."/>
            <person name="Pollock D.D."/>
            <person name="Pourmand N."/>
            <person name="Raney B.J."/>
            <person name="Roessler K.A."/>
            <person name="Sanford J.R."/>
            <person name="Sawyer R.H."/>
            <person name="Schmidt C.J."/>
            <person name="Triplett E.W."/>
            <person name="Tuberville T.D."/>
            <person name="Venegas-Anaya M."/>
            <person name="Howard J.T."/>
            <person name="Jarvis E.D."/>
            <person name="Guillette L.J.Jr."/>
            <person name="Glenn T.C."/>
            <person name="Green R.E."/>
            <person name="Ray D.A."/>
        </authorList>
    </citation>
    <scope>NUCLEOTIDE SEQUENCE [LARGE SCALE GENOMIC DNA]</scope>
    <source>
        <strain evidence="1">KSC_2009_1</strain>
    </source>
</reference>
<gene>
    <name evidence="1" type="ORF">Y1Q_0011269</name>
</gene>
<dbReference type="Proteomes" id="UP000050525">
    <property type="component" value="Unassembled WGS sequence"/>
</dbReference>
<keyword evidence="2" id="KW-1185">Reference proteome</keyword>
<protein>
    <submittedName>
        <fullName evidence="1">Uncharacterized protein</fullName>
    </submittedName>
</protein>
<evidence type="ECO:0000313" key="1">
    <source>
        <dbReference type="EMBL" id="KYO32945.1"/>
    </source>
</evidence>